<feature type="region of interest" description="Disordered" evidence="1">
    <location>
        <begin position="1"/>
        <end position="26"/>
    </location>
</feature>
<dbReference type="Proteomes" id="UP000828390">
    <property type="component" value="Unassembled WGS sequence"/>
</dbReference>
<dbReference type="EMBL" id="JAIWYP010000006">
    <property type="protein sequence ID" value="KAH3812985.1"/>
    <property type="molecule type" value="Genomic_DNA"/>
</dbReference>
<evidence type="ECO:0000313" key="3">
    <source>
        <dbReference type="Proteomes" id="UP000828390"/>
    </source>
</evidence>
<comment type="caution">
    <text evidence="2">The sequence shown here is derived from an EMBL/GenBank/DDBJ whole genome shotgun (WGS) entry which is preliminary data.</text>
</comment>
<sequence length="69" mass="7784">MFFGDHPQTPRLQEGDTPYPHLPPSPLRGSITIVDGKFAPPFSKLLLRACDAKFEQPRLTNKHQCPKLT</sequence>
<proteinExistence type="predicted"/>
<accession>A0A9D4GDF8</accession>
<reference evidence="2" key="1">
    <citation type="journal article" date="2019" name="bioRxiv">
        <title>The Genome of the Zebra Mussel, Dreissena polymorpha: A Resource for Invasive Species Research.</title>
        <authorList>
            <person name="McCartney M.A."/>
            <person name="Auch B."/>
            <person name="Kono T."/>
            <person name="Mallez S."/>
            <person name="Zhang Y."/>
            <person name="Obille A."/>
            <person name="Becker A."/>
            <person name="Abrahante J.E."/>
            <person name="Garbe J."/>
            <person name="Badalamenti J.P."/>
            <person name="Herman A."/>
            <person name="Mangelson H."/>
            <person name="Liachko I."/>
            <person name="Sullivan S."/>
            <person name="Sone E.D."/>
            <person name="Koren S."/>
            <person name="Silverstein K.A.T."/>
            <person name="Beckman K.B."/>
            <person name="Gohl D.M."/>
        </authorList>
    </citation>
    <scope>NUCLEOTIDE SEQUENCE</scope>
    <source>
        <strain evidence="2">Duluth1</strain>
        <tissue evidence="2">Whole animal</tissue>
    </source>
</reference>
<organism evidence="2 3">
    <name type="scientific">Dreissena polymorpha</name>
    <name type="common">Zebra mussel</name>
    <name type="synonym">Mytilus polymorpha</name>
    <dbReference type="NCBI Taxonomy" id="45954"/>
    <lineage>
        <taxon>Eukaryota</taxon>
        <taxon>Metazoa</taxon>
        <taxon>Spiralia</taxon>
        <taxon>Lophotrochozoa</taxon>
        <taxon>Mollusca</taxon>
        <taxon>Bivalvia</taxon>
        <taxon>Autobranchia</taxon>
        <taxon>Heteroconchia</taxon>
        <taxon>Euheterodonta</taxon>
        <taxon>Imparidentia</taxon>
        <taxon>Neoheterodontei</taxon>
        <taxon>Myida</taxon>
        <taxon>Dreissenoidea</taxon>
        <taxon>Dreissenidae</taxon>
        <taxon>Dreissena</taxon>
    </lineage>
</organism>
<evidence type="ECO:0000256" key="1">
    <source>
        <dbReference type="SAM" id="MobiDB-lite"/>
    </source>
</evidence>
<reference evidence="2" key="2">
    <citation type="submission" date="2020-11" db="EMBL/GenBank/DDBJ databases">
        <authorList>
            <person name="McCartney M.A."/>
            <person name="Auch B."/>
            <person name="Kono T."/>
            <person name="Mallez S."/>
            <person name="Becker A."/>
            <person name="Gohl D.M."/>
            <person name="Silverstein K.A.T."/>
            <person name="Koren S."/>
            <person name="Bechman K.B."/>
            <person name="Herman A."/>
            <person name="Abrahante J.E."/>
            <person name="Garbe J."/>
        </authorList>
    </citation>
    <scope>NUCLEOTIDE SEQUENCE</scope>
    <source>
        <strain evidence="2">Duluth1</strain>
        <tissue evidence="2">Whole animal</tissue>
    </source>
</reference>
<protein>
    <submittedName>
        <fullName evidence="2">Uncharacterized protein</fullName>
    </submittedName>
</protein>
<dbReference type="AlphaFoldDB" id="A0A9D4GDF8"/>
<evidence type="ECO:0000313" key="2">
    <source>
        <dbReference type="EMBL" id="KAH3812985.1"/>
    </source>
</evidence>
<keyword evidence="3" id="KW-1185">Reference proteome</keyword>
<gene>
    <name evidence="2" type="ORF">DPMN_141430</name>
</gene>
<name>A0A9D4GDF8_DREPO</name>